<dbReference type="NCBIfam" id="TIGR00756">
    <property type="entry name" value="PPR"/>
    <property type="match status" value="1"/>
</dbReference>
<name>A0AAN8WCI9_9MAGN</name>
<dbReference type="PANTHER" id="PTHR47941">
    <property type="entry name" value="PENTATRICOPEPTIDE REPEAT-CONTAINING PROTEIN 3, MITOCHONDRIAL"/>
    <property type="match status" value="1"/>
</dbReference>
<organism evidence="4 5">
    <name type="scientific">Dillenia turbinata</name>
    <dbReference type="NCBI Taxonomy" id="194707"/>
    <lineage>
        <taxon>Eukaryota</taxon>
        <taxon>Viridiplantae</taxon>
        <taxon>Streptophyta</taxon>
        <taxon>Embryophyta</taxon>
        <taxon>Tracheophyta</taxon>
        <taxon>Spermatophyta</taxon>
        <taxon>Magnoliopsida</taxon>
        <taxon>eudicotyledons</taxon>
        <taxon>Gunneridae</taxon>
        <taxon>Pentapetalae</taxon>
        <taxon>Dilleniales</taxon>
        <taxon>Dilleniaceae</taxon>
        <taxon>Dillenia</taxon>
    </lineage>
</organism>
<evidence type="ECO:0000313" key="5">
    <source>
        <dbReference type="Proteomes" id="UP001370490"/>
    </source>
</evidence>
<proteinExistence type="inferred from homology"/>
<feature type="repeat" description="PPR" evidence="3">
    <location>
        <begin position="155"/>
        <end position="189"/>
    </location>
</feature>
<evidence type="ECO:0000256" key="2">
    <source>
        <dbReference type="ARBA" id="ARBA00022737"/>
    </source>
</evidence>
<comment type="similarity">
    <text evidence="1">Belongs to the PPR family. P subfamily.</text>
</comment>
<comment type="caution">
    <text evidence="4">The sequence shown here is derived from an EMBL/GenBank/DDBJ whole genome shotgun (WGS) entry which is preliminary data.</text>
</comment>
<sequence>MKERRRDWDQDQESVILVCNSVLIDLVSKGQVDRAYNVLKAMMGDAEGTPHPDTTSFNISIDGLCKHNMLDLAVGQVKSMDDNGEDVVGALDLIKEMGVYGHEPWIKHCTMLMVFFTNSATIDGFFKIKKVDKGKKDVRSQDLFNEMLDKGFVSSVIAYNQLMDGWCKSGDTEQAIHLLSKMVGEGQTPKVITHITIIDGLCETGSLMMCFCFGMNCKPDTSLNFLDEMEKKEMKPDTHVYVVISKSRDFFKHGLISEGKLPTNFSSLDMAREDDTESGTCQRALLLALMTSSRAIAVLLMGLSCWMLATSTEIHSGLHSLRTALTESDSTIYSLEARLYDWDVHTLVKCSSLFDAKWRSSIKLSQRMECKARVGCLRVAPSGVEGNNLPGIVMNLEISSVVNAEEANKSAVRLAGYVHEFEQGCSMLHFPPVSLHPTLGMNWLGRVFPGLSVGPLDRTTISRRWFTLHTPGIRSQYLVLLQQMRMRQFV</sequence>
<dbReference type="Gene3D" id="1.25.40.10">
    <property type="entry name" value="Tetratricopeptide repeat domain"/>
    <property type="match status" value="2"/>
</dbReference>
<gene>
    <name evidence="4" type="ORF">RJ641_024479</name>
</gene>
<keyword evidence="2" id="KW-0677">Repeat</keyword>
<reference evidence="4 5" key="1">
    <citation type="submission" date="2023-12" db="EMBL/GenBank/DDBJ databases">
        <title>A high-quality genome assembly for Dillenia turbinata (Dilleniales).</title>
        <authorList>
            <person name="Chanderbali A."/>
        </authorList>
    </citation>
    <scope>NUCLEOTIDE SEQUENCE [LARGE SCALE GENOMIC DNA]</scope>
    <source>
        <strain evidence="4">LSX21</strain>
        <tissue evidence="4">Leaf</tissue>
    </source>
</reference>
<dbReference type="PROSITE" id="PS51375">
    <property type="entry name" value="PPR"/>
    <property type="match status" value="1"/>
</dbReference>
<protein>
    <submittedName>
        <fullName evidence="4">Pentatricopeptide repeat</fullName>
    </submittedName>
</protein>
<evidence type="ECO:0000313" key="4">
    <source>
        <dbReference type="EMBL" id="KAK6943377.1"/>
    </source>
</evidence>
<dbReference type="Pfam" id="PF13041">
    <property type="entry name" value="PPR_2"/>
    <property type="match status" value="1"/>
</dbReference>
<keyword evidence="5" id="KW-1185">Reference proteome</keyword>
<evidence type="ECO:0000256" key="3">
    <source>
        <dbReference type="PROSITE-ProRule" id="PRU00708"/>
    </source>
</evidence>
<dbReference type="InterPro" id="IPR011990">
    <property type="entry name" value="TPR-like_helical_dom_sf"/>
</dbReference>
<evidence type="ECO:0000256" key="1">
    <source>
        <dbReference type="ARBA" id="ARBA00007626"/>
    </source>
</evidence>
<dbReference type="EMBL" id="JBAMMX010000003">
    <property type="protein sequence ID" value="KAK6943377.1"/>
    <property type="molecule type" value="Genomic_DNA"/>
</dbReference>
<dbReference type="InterPro" id="IPR002885">
    <property type="entry name" value="PPR_rpt"/>
</dbReference>
<accession>A0AAN8WCI9</accession>
<dbReference type="Proteomes" id="UP001370490">
    <property type="component" value="Unassembled WGS sequence"/>
</dbReference>
<dbReference type="Pfam" id="PF01535">
    <property type="entry name" value="PPR"/>
    <property type="match status" value="1"/>
</dbReference>
<dbReference type="AlphaFoldDB" id="A0AAN8WCI9"/>